<gene>
    <name evidence="2" type="ORF">TRIUR3_27851</name>
</gene>
<organism evidence="2">
    <name type="scientific">Triticum urartu</name>
    <name type="common">Red wild einkorn</name>
    <name type="synonym">Crithodium urartu</name>
    <dbReference type="NCBI Taxonomy" id="4572"/>
    <lineage>
        <taxon>Eukaryota</taxon>
        <taxon>Viridiplantae</taxon>
        <taxon>Streptophyta</taxon>
        <taxon>Embryophyta</taxon>
        <taxon>Tracheophyta</taxon>
        <taxon>Spermatophyta</taxon>
        <taxon>Magnoliopsida</taxon>
        <taxon>Liliopsida</taxon>
        <taxon>Poales</taxon>
        <taxon>Poaceae</taxon>
        <taxon>BOP clade</taxon>
        <taxon>Pooideae</taxon>
        <taxon>Triticodae</taxon>
        <taxon>Triticeae</taxon>
        <taxon>Triticinae</taxon>
        <taxon>Triticum</taxon>
    </lineage>
</organism>
<proteinExistence type="predicted"/>
<reference evidence="2" key="1">
    <citation type="journal article" date="2013" name="Nature">
        <title>Draft genome of the wheat A-genome progenitor Triticum urartu.</title>
        <authorList>
            <person name="Ling H.Q."/>
            <person name="Zhao S."/>
            <person name="Liu D."/>
            <person name="Wang J."/>
            <person name="Sun H."/>
            <person name="Zhang C."/>
            <person name="Fan H."/>
            <person name="Li D."/>
            <person name="Dong L."/>
            <person name="Tao Y."/>
            <person name="Gao C."/>
            <person name="Wu H."/>
            <person name="Li Y."/>
            <person name="Cui Y."/>
            <person name="Guo X."/>
            <person name="Zheng S."/>
            <person name="Wang B."/>
            <person name="Yu K."/>
            <person name="Liang Q."/>
            <person name="Yang W."/>
            <person name="Lou X."/>
            <person name="Chen J."/>
            <person name="Feng M."/>
            <person name="Jian J."/>
            <person name="Zhang X."/>
            <person name="Luo G."/>
            <person name="Jiang Y."/>
            <person name="Liu J."/>
            <person name="Wang Z."/>
            <person name="Sha Y."/>
            <person name="Zhang B."/>
            <person name="Wu H."/>
            <person name="Tang D."/>
            <person name="Shen Q."/>
            <person name="Xue P."/>
            <person name="Zou S."/>
            <person name="Wang X."/>
            <person name="Liu X."/>
            <person name="Wang F."/>
            <person name="Yang Y."/>
            <person name="An X."/>
            <person name="Dong Z."/>
            <person name="Zhang K."/>
            <person name="Zhang X."/>
            <person name="Luo M.C."/>
            <person name="Dvorak J."/>
            <person name="Tong Y."/>
            <person name="Wang J."/>
            <person name="Yang H."/>
            <person name="Li Z."/>
            <person name="Wang D."/>
            <person name="Zhang A."/>
            <person name="Wang J."/>
        </authorList>
    </citation>
    <scope>NUCLEOTIDE SEQUENCE</scope>
</reference>
<protein>
    <submittedName>
        <fullName evidence="2">Uncharacterized protein</fullName>
    </submittedName>
</protein>
<evidence type="ECO:0000313" key="2">
    <source>
        <dbReference type="EMBL" id="EMS55673.1"/>
    </source>
</evidence>
<feature type="region of interest" description="Disordered" evidence="1">
    <location>
        <begin position="131"/>
        <end position="176"/>
    </location>
</feature>
<accession>M7YXY8</accession>
<dbReference type="EMBL" id="KD167900">
    <property type="protein sequence ID" value="EMS55673.1"/>
    <property type="molecule type" value="Genomic_DNA"/>
</dbReference>
<dbReference type="AlphaFoldDB" id="M7YXY8"/>
<name>M7YXY8_TRIUA</name>
<feature type="compositionally biased region" description="Low complexity" evidence="1">
    <location>
        <begin position="131"/>
        <end position="141"/>
    </location>
</feature>
<evidence type="ECO:0000256" key="1">
    <source>
        <dbReference type="SAM" id="MobiDB-lite"/>
    </source>
</evidence>
<sequence>MKHLSSWRKERECHGNDNGFGSSWKYRCKRKSDGSIQKMMFGITARDLTSTEASRVDGSCSRIIVEVVVLGNNVGLGVNNNRGTTQGLGAMQGDGRGTWPWSNGSTNTPGPARRPPWPASMTNRGIGCSTGAREGAAGAVNEAEERRSVRMRGLAGRGRGRRRAVAGPSDLSGGGGCWCSRGSGPDAPVAHAGVLQRWWRHWLVEDEA</sequence>